<dbReference type="HOGENOM" id="CLU_076151_0_0_1"/>
<proteinExistence type="predicted"/>
<dbReference type="SUPFAM" id="SSF55729">
    <property type="entry name" value="Acyl-CoA N-acyltransferases (Nat)"/>
    <property type="match status" value="1"/>
</dbReference>
<dbReference type="KEGG" id="nte:NEUTE1DRAFT147790"/>
<dbReference type="AlphaFoldDB" id="F8MT80"/>
<keyword evidence="4" id="KW-1185">Reference proteome</keyword>
<dbReference type="OrthoDB" id="10318554at2759"/>
<dbReference type="GeneID" id="20826878"/>
<feature type="region of interest" description="Disordered" evidence="1">
    <location>
        <begin position="20"/>
        <end position="57"/>
    </location>
</feature>
<dbReference type="Gene3D" id="3.40.630.30">
    <property type="match status" value="1"/>
</dbReference>
<dbReference type="GO" id="GO:0016747">
    <property type="term" value="F:acyltransferase activity, transferring groups other than amino-acyl groups"/>
    <property type="evidence" value="ECO:0007669"/>
    <property type="project" value="InterPro"/>
</dbReference>
<dbReference type="Proteomes" id="UP000008065">
    <property type="component" value="Unassembled WGS sequence"/>
</dbReference>
<sequence length="317" mass="36633">MPPVERPGRPALRLIIPTYNRPQFPSRDPSAGLFEVDGIHSRRIRQPRPEDDGPRAPPSISSFVFANELLPPQPQHIDMDISIRLGRPRDLPHLKKVQIASTLNLRTSVRLRTWLPLRARYTTYTGELLNHCLIKGMLWVAVAELATGENWIVGFAIGILKDDWNQEERRDDVVYIAIHVHASVRRMGVGSQLLKQTEQHLWERGFDYLVASAFREEPWKEPEETFLKKNDFQRANLLGFQRRCPCPHIMDKIHILNSELSEIQPGMERALWIKSLPPRLGSKRYGDSTPPSDESTPESYEWPSLRRLLLEDDYVDD</sequence>
<dbReference type="RefSeq" id="XP_009853071.1">
    <property type="nucleotide sequence ID" value="XM_009854769.1"/>
</dbReference>
<dbReference type="CDD" id="cd04301">
    <property type="entry name" value="NAT_SF"/>
    <property type="match status" value="1"/>
</dbReference>
<evidence type="ECO:0000256" key="1">
    <source>
        <dbReference type="SAM" id="MobiDB-lite"/>
    </source>
</evidence>
<dbReference type="InterPro" id="IPR016181">
    <property type="entry name" value="Acyl_CoA_acyltransferase"/>
</dbReference>
<dbReference type="InterPro" id="IPR000182">
    <property type="entry name" value="GNAT_dom"/>
</dbReference>
<evidence type="ECO:0000259" key="2">
    <source>
        <dbReference type="PROSITE" id="PS51186"/>
    </source>
</evidence>
<name>F8MT80_NEUT8</name>
<gene>
    <name evidence="3" type="ORF">NEUTE1DRAFT_147790</name>
</gene>
<feature type="region of interest" description="Disordered" evidence="1">
    <location>
        <begin position="280"/>
        <end position="301"/>
    </location>
</feature>
<dbReference type="Pfam" id="PF00583">
    <property type="entry name" value="Acetyltransf_1"/>
    <property type="match status" value="1"/>
</dbReference>
<accession>F8MT80</accession>
<dbReference type="VEuPathDB" id="FungiDB:NEUTE1DRAFT_147790"/>
<evidence type="ECO:0000313" key="3">
    <source>
        <dbReference type="EMBL" id="EGO55212.1"/>
    </source>
</evidence>
<reference evidence="4" key="1">
    <citation type="journal article" date="2011" name="Genetics">
        <title>Massive changes in genome architecture accompany the transition to self-fertility in the filamentous fungus Neurospora tetrasperma.</title>
        <authorList>
            <person name="Ellison C.E."/>
            <person name="Stajich J.E."/>
            <person name="Jacobson D.J."/>
            <person name="Natvig D.O."/>
            <person name="Lapidus A."/>
            <person name="Foster B."/>
            <person name="Aerts A."/>
            <person name="Riley R."/>
            <person name="Lindquist E.A."/>
            <person name="Grigoriev I.V."/>
            <person name="Taylor J.W."/>
        </authorList>
    </citation>
    <scope>NUCLEOTIDE SEQUENCE [LARGE SCALE GENOMIC DNA]</scope>
    <source>
        <strain evidence="4">FGSC 2508 / P0657</strain>
    </source>
</reference>
<protein>
    <recommendedName>
        <fullName evidence="2">N-acetyltransferase domain-containing protein</fullName>
    </recommendedName>
</protein>
<dbReference type="PROSITE" id="PS51186">
    <property type="entry name" value="GNAT"/>
    <property type="match status" value="1"/>
</dbReference>
<feature type="compositionally biased region" description="Low complexity" evidence="1">
    <location>
        <begin position="287"/>
        <end position="299"/>
    </location>
</feature>
<organism evidence="3 4">
    <name type="scientific">Neurospora tetrasperma (strain FGSC 2508 / ATCC MYA-4615 / P0657)</name>
    <dbReference type="NCBI Taxonomy" id="510951"/>
    <lineage>
        <taxon>Eukaryota</taxon>
        <taxon>Fungi</taxon>
        <taxon>Dikarya</taxon>
        <taxon>Ascomycota</taxon>
        <taxon>Pezizomycotina</taxon>
        <taxon>Sordariomycetes</taxon>
        <taxon>Sordariomycetidae</taxon>
        <taxon>Sordariales</taxon>
        <taxon>Sordariaceae</taxon>
        <taxon>Neurospora</taxon>
    </lineage>
</organism>
<dbReference type="EMBL" id="GL891306">
    <property type="protein sequence ID" value="EGO55212.1"/>
    <property type="molecule type" value="Genomic_DNA"/>
</dbReference>
<feature type="domain" description="N-acetyltransferase" evidence="2">
    <location>
        <begin position="101"/>
        <end position="277"/>
    </location>
</feature>
<evidence type="ECO:0000313" key="4">
    <source>
        <dbReference type="Proteomes" id="UP000008065"/>
    </source>
</evidence>